<dbReference type="InterPro" id="IPR038765">
    <property type="entry name" value="Papain-like_cys_pep_sf"/>
</dbReference>
<name>A0ABR0K108_9EURO</name>
<evidence type="ECO:0000256" key="5">
    <source>
        <dbReference type="PROSITE-ProRule" id="PRU00239"/>
    </source>
</evidence>
<dbReference type="SMART" id="SM00230">
    <property type="entry name" value="CysPc"/>
    <property type="match status" value="1"/>
</dbReference>
<dbReference type="PANTHER" id="PTHR10183">
    <property type="entry name" value="CALPAIN"/>
    <property type="match status" value="1"/>
</dbReference>
<dbReference type="InterPro" id="IPR022684">
    <property type="entry name" value="Calpain_cysteine_protease"/>
</dbReference>
<evidence type="ECO:0000313" key="8">
    <source>
        <dbReference type="EMBL" id="KAK5080247.1"/>
    </source>
</evidence>
<feature type="active site" evidence="5">
    <location>
        <position position="279"/>
    </location>
</feature>
<evidence type="ECO:0000256" key="1">
    <source>
        <dbReference type="ARBA" id="ARBA00007623"/>
    </source>
</evidence>
<dbReference type="InterPro" id="IPR001300">
    <property type="entry name" value="Peptidase_C2_calpain_cat"/>
</dbReference>
<organism evidence="8 9">
    <name type="scientific">Lithohypha guttulata</name>
    <dbReference type="NCBI Taxonomy" id="1690604"/>
    <lineage>
        <taxon>Eukaryota</taxon>
        <taxon>Fungi</taxon>
        <taxon>Dikarya</taxon>
        <taxon>Ascomycota</taxon>
        <taxon>Pezizomycotina</taxon>
        <taxon>Eurotiomycetes</taxon>
        <taxon>Chaetothyriomycetidae</taxon>
        <taxon>Chaetothyriales</taxon>
        <taxon>Trichomeriaceae</taxon>
        <taxon>Lithohypha</taxon>
    </lineage>
</organism>
<dbReference type="Proteomes" id="UP001345013">
    <property type="component" value="Unassembled WGS sequence"/>
</dbReference>
<keyword evidence="4 5" id="KW-0788">Thiol protease</keyword>
<feature type="compositionally biased region" description="Basic and acidic residues" evidence="6">
    <location>
        <begin position="700"/>
        <end position="724"/>
    </location>
</feature>
<keyword evidence="2 5" id="KW-0645">Protease</keyword>
<feature type="region of interest" description="Disordered" evidence="6">
    <location>
        <begin position="692"/>
        <end position="727"/>
    </location>
</feature>
<dbReference type="SUPFAM" id="SSF54001">
    <property type="entry name" value="Cysteine proteinases"/>
    <property type="match status" value="1"/>
</dbReference>
<comment type="caution">
    <text evidence="8">The sequence shown here is derived from an EMBL/GenBank/DDBJ whole genome shotgun (WGS) entry which is preliminary data.</text>
</comment>
<comment type="similarity">
    <text evidence="1">Belongs to the peptidase C2 family.</text>
</comment>
<dbReference type="InterPro" id="IPR000169">
    <property type="entry name" value="Pept_cys_AS"/>
</dbReference>
<feature type="compositionally biased region" description="Pro residues" evidence="6">
    <location>
        <begin position="798"/>
        <end position="808"/>
    </location>
</feature>
<evidence type="ECO:0000256" key="3">
    <source>
        <dbReference type="ARBA" id="ARBA00022801"/>
    </source>
</evidence>
<feature type="region of interest" description="Disordered" evidence="6">
    <location>
        <begin position="750"/>
        <end position="862"/>
    </location>
</feature>
<feature type="compositionally biased region" description="Polar residues" evidence="6">
    <location>
        <begin position="79"/>
        <end position="98"/>
    </location>
</feature>
<dbReference type="PROSITE" id="PS50203">
    <property type="entry name" value="CALPAIN_CAT"/>
    <property type="match status" value="1"/>
</dbReference>
<feature type="domain" description="Calpain catalytic" evidence="7">
    <location>
        <begin position="250"/>
        <end position="549"/>
    </location>
</feature>
<gene>
    <name evidence="8" type="ORF">LTR24_008600</name>
</gene>
<keyword evidence="9" id="KW-1185">Reference proteome</keyword>
<reference evidence="8 9" key="1">
    <citation type="submission" date="2023-08" db="EMBL/GenBank/DDBJ databases">
        <title>Black Yeasts Isolated from many extreme environments.</title>
        <authorList>
            <person name="Coleine C."/>
            <person name="Stajich J.E."/>
            <person name="Selbmann L."/>
        </authorList>
    </citation>
    <scope>NUCLEOTIDE SEQUENCE [LARGE SCALE GENOMIC DNA]</scope>
    <source>
        <strain evidence="8 9">CCFEE 5885</strain>
    </source>
</reference>
<feature type="compositionally biased region" description="Basic residues" evidence="6">
    <location>
        <begin position="852"/>
        <end position="862"/>
    </location>
</feature>
<dbReference type="EMBL" id="JAVRRG010000153">
    <property type="protein sequence ID" value="KAK5080247.1"/>
    <property type="molecule type" value="Genomic_DNA"/>
</dbReference>
<keyword evidence="3 5" id="KW-0378">Hydrolase</keyword>
<feature type="active site" evidence="5">
    <location>
        <position position="493"/>
    </location>
</feature>
<evidence type="ECO:0000256" key="4">
    <source>
        <dbReference type="ARBA" id="ARBA00022807"/>
    </source>
</evidence>
<feature type="region of interest" description="Disordered" evidence="6">
    <location>
        <begin position="20"/>
        <end position="50"/>
    </location>
</feature>
<accession>A0ABR0K108</accession>
<dbReference type="PROSITE" id="PS00139">
    <property type="entry name" value="THIOL_PROTEASE_CYS"/>
    <property type="match status" value="1"/>
</dbReference>
<dbReference type="Gene3D" id="3.90.70.10">
    <property type="entry name" value="Cysteine proteinases"/>
    <property type="match status" value="1"/>
</dbReference>
<feature type="active site" evidence="5">
    <location>
        <position position="473"/>
    </location>
</feature>
<feature type="region of interest" description="Disordered" evidence="6">
    <location>
        <begin position="72"/>
        <end position="98"/>
    </location>
</feature>
<dbReference type="PRINTS" id="PR00704">
    <property type="entry name" value="CALPAIN"/>
</dbReference>
<dbReference type="CDD" id="cd00044">
    <property type="entry name" value="CysPc"/>
    <property type="match status" value="1"/>
</dbReference>
<protein>
    <recommendedName>
        <fullName evidence="7">Calpain catalytic domain-containing protein</fullName>
    </recommendedName>
</protein>
<evidence type="ECO:0000256" key="6">
    <source>
        <dbReference type="SAM" id="MobiDB-lite"/>
    </source>
</evidence>
<dbReference type="PANTHER" id="PTHR10183:SF379">
    <property type="entry name" value="CALPAIN-5"/>
    <property type="match status" value="1"/>
</dbReference>
<evidence type="ECO:0000256" key="2">
    <source>
        <dbReference type="ARBA" id="ARBA00022670"/>
    </source>
</evidence>
<sequence>MLKGIHRGQLGVEAEAYHSTLISSPPPDSVFRLTPGEQRDRTTLQEESGDYFSLSRSHSWGSVPVTPHAVAEQDFSDMPTRNVTRAPSPSNDGRQSMIPTQEISTTGNKTIKITLEDSNIHAAATPKKPDPHPQEKLEKFWNVFEPEYLGKITRILPTTLIESSPATSKQAGDKSHRASTSYSEARARCIRDVKRIVRECRTHNKKYTDTHFDIERDLKITRRRDCLDGLYNTTTSTNQSSDRSRPTDVKRVCDIFEKPTFFADDATYDDIIQGNLGDCWLLAAFSILTCNDKLVKDICIIQDADVGVYGFIFYRDGDWHQCIIDDKLYLRAPSYDESGDVVLGMYGVQQRDQERSYNDLFQKGSKSLYFAQCRNENETWVPLLEKALAKAHGSYAALIGGQTGEAIEDLTGGVTTEIYTTNILNKDKFWYDELRKIGSDFVFSAAAASYREWRAPHSTSVRNERRQGIVSQHAYAILDTFEGHGQRLVKMRNPWGSSEWTGPWSDGSKEWNSEWFERLNHKFGDDGVFWISYEDMLRKYKYLDRTRIFGPEWHVAQQWTSVQVPWNTTDYQQTRFQIDVPETTDTVIVFSQLDDRYYQGLQGKYDYTLQFRIQKDDDEEDEYLARSPKNYELVRSNNVEIELEKGRYTVLFKAEARKTNRKDVEAVIRENIWRKEKLMQIGTLYDLAHQKGQQNMSVKAKKEENEVKEGEKKEEKDNDKDPNRDPWNAFCVAGLRVYSKQQSMGLKVLHPDQDEEPAPPVLDRDDIAKAPLQEAQHNSEQTPEGSVAGEGPAGVEHMPPPGPPPKPAEPVVVVTAADKAPDQPEPAEEKTPELNTESSQVMDDLAGDKNSTKRRRSFRKDY</sequence>
<dbReference type="Pfam" id="PF00648">
    <property type="entry name" value="Peptidase_C2"/>
    <property type="match status" value="1"/>
</dbReference>
<evidence type="ECO:0000259" key="7">
    <source>
        <dbReference type="PROSITE" id="PS50203"/>
    </source>
</evidence>
<feature type="compositionally biased region" description="Polar residues" evidence="6">
    <location>
        <begin position="775"/>
        <end position="784"/>
    </location>
</feature>
<proteinExistence type="inferred from homology"/>
<evidence type="ECO:0000313" key="9">
    <source>
        <dbReference type="Proteomes" id="UP001345013"/>
    </source>
</evidence>
<feature type="compositionally biased region" description="Basic and acidic residues" evidence="6">
    <location>
        <begin position="819"/>
        <end position="832"/>
    </location>
</feature>